<evidence type="ECO:0000256" key="1">
    <source>
        <dbReference type="SAM" id="MobiDB-lite"/>
    </source>
</evidence>
<reference evidence="3 4" key="1">
    <citation type="journal article" date="2019" name="Nat. Med.">
        <title>A library of human gut bacterial isolates paired with longitudinal multiomics data enables mechanistic microbiome research.</title>
        <authorList>
            <person name="Poyet M."/>
            <person name="Groussin M."/>
            <person name="Gibbons S.M."/>
            <person name="Avila-Pacheco J."/>
            <person name="Jiang X."/>
            <person name="Kearney S.M."/>
            <person name="Perrotta A.R."/>
            <person name="Berdy B."/>
            <person name="Zhao S."/>
            <person name="Lieberman T.D."/>
            <person name="Swanson P.K."/>
            <person name="Smith M."/>
            <person name="Roesemann S."/>
            <person name="Alexander J.E."/>
            <person name="Rich S.A."/>
            <person name="Livny J."/>
            <person name="Vlamakis H."/>
            <person name="Clish C."/>
            <person name="Bullock K."/>
            <person name="Deik A."/>
            <person name="Scott J."/>
            <person name="Pierce K.A."/>
            <person name="Xavier R.J."/>
            <person name="Alm E.J."/>
        </authorList>
    </citation>
    <scope>NUCLEOTIDE SEQUENCE [LARGE SCALE GENOMIC DNA]</scope>
    <source>
        <strain evidence="3 4">BIOML-A7</strain>
    </source>
</reference>
<evidence type="ECO:0000256" key="2">
    <source>
        <dbReference type="SAM" id="SignalP"/>
    </source>
</evidence>
<feature type="region of interest" description="Disordered" evidence="1">
    <location>
        <begin position="118"/>
        <end position="139"/>
    </location>
</feature>
<keyword evidence="2" id="KW-0732">Signal</keyword>
<proteinExistence type="predicted"/>
<feature type="chain" id="PRO_5038666383" description="DUF1307 domain-containing protein" evidence="2">
    <location>
        <begin position="23"/>
        <end position="224"/>
    </location>
</feature>
<dbReference type="RefSeq" id="WP_155201328.1">
    <property type="nucleotide sequence ID" value="NZ_WMZL01000008.1"/>
</dbReference>
<dbReference type="EMBL" id="WMZR01000010">
    <property type="protein sequence ID" value="MTS51763.1"/>
    <property type="molecule type" value="Genomic_DNA"/>
</dbReference>
<feature type="signal peptide" evidence="2">
    <location>
        <begin position="1"/>
        <end position="22"/>
    </location>
</feature>
<evidence type="ECO:0000313" key="4">
    <source>
        <dbReference type="Proteomes" id="UP000449193"/>
    </source>
</evidence>
<gene>
    <name evidence="3" type="ORF">GMD52_09440</name>
</gene>
<name>A0A6I3QNI8_9FIRM</name>
<evidence type="ECO:0000313" key="3">
    <source>
        <dbReference type="EMBL" id="MTS51763.1"/>
    </source>
</evidence>
<dbReference type="PROSITE" id="PS51257">
    <property type="entry name" value="PROKAR_LIPOPROTEIN"/>
    <property type="match status" value="1"/>
</dbReference>
<dbReference type="Proteomes" id="UP000449193">
    <property type="component" value="Unassembled WGS sequence"/>
</dbReference>
<protein>
    <recommendedName>
        <fullName evidence="5">DUF1307 domain-containing protein</fullName>
    </recommendedName>
</protein>
<dbReference type="AlphaFoldDB" id="A0A6I3QNI8"/>
<organism evidence="3 4">
    <name type="scientific">Ruthenibacterium lactatiformans</name>
    <dbReference type="NCBI Taxonomy" id="1550024"/>
    <lineage>
        <taxon>Bacteria</taxon>
        <taxon>Bacillati</taxon>
        <taxon>Bacillota</taxon>
        <taxon>Clostridia</taxon>
        <taxon>Eubacteriales</taxon>
        <taxon>Oscillospiraceae</taxon>
        <taxon>Ruthenibacterium</taxon>
    </lineage>
</organism>
<evidence type="ECO:0008006" key="5">
    <source>
        <dbReference type="Google" id="ProtNLM"/>
    </source>
</evidence>
<accession>A0A6I3QNI8</accession>
<sequence length="224" mass="23622">MKKKILTAAVACCLLFTLVACSSNPASTASSINATTSASTADAATLERYDYVADMNGNTVDITIAQNLKSAKLEIKSMKLDITALCTVEGNTLTLTELAEGNEQFYEGLSATPYTLNADGTATPNAAAPGSDEAEKAEEPATLERYDYVADMNGNTVDFTIAQNLKSVKCEIKSMGLDLTCYCTVEDGVMTLTELVEGNEQFYGGLSAAPYTLNADGTAVPVQE</sequence>
<comment type="caution">
    <text evidence="3">The sequence shown here is derived from an EMBL/GenBank/DDBJ whole genome shotgun (WGS) entry which is preliminary data.</text>
</comment>